<gene>
    <name evidence="1" type="ORF">RCO7_00768</name>
</gene>
<comment type="caution">
    <text evidence="1">The sequence shown here is derived from an EMBL/GenBank/DDBJ whole genome shotgun (WGS) entry which is preliminary data.</text>
</comment>
<dbReference type="Proteomes" id="UP000178129">
    <property type="component" value="Unassembled WGS sequence"/>
</dbReference>
<dbReference type="InParanoid" id="A0A1E1K296"/>
<sequence>MAVSGPITGVSADPDPFKWNQERWSTTGLEKSSPNPNDLCMNSAWGYINFQIANMNPNTGCTLNNQDCAKRLSDIIVTPIMVASGKSMDDISGKFFFSLSSTQ</sequence>
<evidence type="ECO:0000313" key="2">
    <source>
        <dbReference type="Proteomes" id="UP000178129"/>
    </source>
</evidence>
<organism evidence="1 2">
    <name type="scientific">Rhynchosporium graminicola</name>
    <dbReference type="NCBI Taxonomy" id="2792576"/>
    <lineage>
        <taxon>Eukaryota</taxon>
        <taxon>Fungi</taxon>
        <taxon>Dikarya</taxon>
        <taxon>Ascomycota</taxon>
        <taxon>Pezizomycotina</taxon>
        <taxon>Leotiomycetes</taxon>
        <taxon>Helotiales</taxon>
        <taxon>Ploettnerulaceae</taxon>
        <taxon>Rhynchosporium</taxon>
    </lineage>
</organism>
<dbReference type="EMBL" id="FJUW01000005">
    <property type="protein sequence ID" value="CZS92257.1"/>
    <property type="molecule type" value="Genomic_DNA"/>
</dbReference>
<proteinExistence type="predicted"/>
<reference evidence="2" key="1">
    <citation type="submission" date="2016-03" db="EMBL/GenBank/DDBJ databases">
        <authorList>
            <person name="Ploux O."/>
        </authorList>
    </citation>
    <scope>NUCLEOTIDE SEQUENCE [LARGE SCALE GENOMIC DNA]</scope>
    <source>
        <strain evidence="2">UK7</strain>
    </source>
</reference>
<accession>A0A1E1K296</accession>
<evidence type="ECO:0000313" key="1">
    <source>
        <dbReference type="EMBL" id="CZS92257.1"/>
    </source>
</evidence>
<dbReference type="AlphaFoldDB" id="A0A1E1K296"/>
<keyword evidence="2" id="KW-1185">Reference proteome</keyword>
<name>A0A1E1K296_9HELO</name>
<protein>
    <submittedName>
        <fullName evidence="1">Uncharacterized protein</fullName>
    </submittedName>
</protein>